<comment type="caution">
    <text evidence="1">The sequence shown here is derived from an EMBL/GenBank/DDBJ whole genome shotgun (WGS) entry which is preliminary data.</text>
</comment>
<evidence type="ECO:0000313" key="2">
    <source>
        <dbReference type="Proteomes" id="UP000188320"/>
    </source>
</evidence>
<dbReference type="EMBL" id="LSSK01000009">
    <property type="protein sequence ID" value="OMH86266.1"/>
    <property type="molecule type" value="Genomic_DNA"/>
</dbReference>
<proteinExistence type="predicted"/>
<gene>
    <name evidence="1" type="ORF">AX774_g157</name>
</gene>
<organism evidence="1 2">
    <name type="scientific">Zancudomyces culisetae</name>
    <name type="common">Gut fungus</name>
    <name type="synonym">Smittium culisetae</name>
    <dbReference type="NCBI Taxonomy" id="1213189"/>
    <lineage>
        <taxon>Eukaryota</taxon>
        <taxon>Fungi</taxon>
        <taxon>Fungi incertae sedis</taxon>
        <taxon>Zoopagomycota</taxon>
        <taxon>Kickxellomycotina</taxon>
        <taxon>Harpellomycetes</taxon>
        <taxon>Harpellales</taxon>
        <taxon>Legeriomycetaceae</taxon>
        <taxon>Zancudomyces</taxon>
    </lineage>
</organism>
<keyword evidence="2" id="KW-1185">Reference proteome</keyword>
<reference evidence="2" key="1">
    <citation type="submission" date="2017-01" db="EMBL/GenBank/DDBJ databases">
        <authorList>
            <person name="Wang Y."/>
            <person name="White M."/>
            <person name="Kvist S."/>
            <person name="Moncalvo J.-M."/>
        </authorList>
    </citation>
    <scope>NUCLEOTIDE SEQUENCE [LARGE SCALE GENOMIC DNA]</scope>
    <source>
        <strain evidence="2">COL-18-3</strain>
    </source>
</reference>
<accession>A0A1R1PZ95</accession>
<dbReference type="AlphaFoldDB" id="A0A1R1PZ95"/>
<protein>
    <submittedName>
        <fullName evidence="1">Uncharacterized protein</fullName>
    </submittedName>
</protein>
<sequence>MESPNYGNTLHYLKKPHWDRPKRLVGSKSVLGLVNVRGCNTVMNDGRDIGNRRLKTFAYGANSRQKRVVSENILNSPQNMKSHSYSCFDPKHFSKLPLNTPRKKGKKVTIGPPSDFIGSLDPYCENSQDGDGITKNIKYITIDQNNCSLVYNGAEVGEIELMAIKKGYPITEILKHNNILDKKSVFDKIEKNNLCSKCRTECKRTGSTHSASQGKKVSSSKHTSILDRFYKKAKNDKKSVDKKYTSKDVCGNSATSVAGSLISAINTEYYWKEESAYISSPKNCIFNNTNNSATTIHPATLRAIGGEVNNSVIFTEDNSKTYIDHTLFDYFSNYKYCEGVDDDAFSSKSIQYTVDGVKGTTDSLRLLNVRDNIKTERVGKRPQIQM</sequence>
<name>A0A1R1PZ95_ZANCU</name>
<dbReference type="Proteomes" id="UP000188320">
    <property type="component" value="Unassembled WGS sequence"/>
</dbReference>
<evidence type="ECO:0000313" key="1">
    <source>
        <dbReference type="EMBL" id="OMH86266.1"/>
    </source>
</evidence>